<keyword evidence="2" id="KW-1185">Reference proteome</keyword>
<evidence type="ECO:0000313" key="2">
    <source>
        <dbReference type="Proteomes" id="UP000647416"/>
    </source>
</evidence>
<reference evidence="1" key="1">
    <citation type="submission" date="2020-08" db="EMBL/GenBank/DDBJ databases">
        <title>Genome public.</title>
        <authorList>
            <person name="Liu C."/>
            <person name="Sun Q."/>
        </authorList>
    </citation>
    <scope>NUCLEOTIDE SEQUENCE</scope>
    <source>
        <strain evidence="1">NSJ-50</strain>
    </source>
</reference>
<comment type="caution">
    <text evidence="1">The sequence shown here is derived from an EMBL/GenBank/DDBJ whole genome shotgun (WGS) entry which is preliminary data.</text>
</comment>
<dbReference type="Proteomes" id="UP000647416">
    <property type="component" value="Unassembled WGS sequence"/>
</dbReference>
<proteinExistence type="predicted"/>
<dbReference type="RefSeq" id="WP_262431489.1">
    <property type="nucleotide sequence ID" value="NZ_JACRTE010000003.1"/>
</dbReference>
<protein>
    <submittedName>
        <fullName evidence="1">DUF2877 domain-containing protein</fullName>
    </submittedName>
</protein>
<dbReference type="EMBL" id="JACRTE010000003">
    <property type="protein sequence ID" value="MBC8595909.1"/>
    <property type="molecule type" value="Genomic_DNA"/>
</dbReference>
<organism evidence="1 2">
    <name type="scientific">Qingrenia yutianensis</name>
    <dbReference type="NCBI Taxonomy" id="2763676"/>
    <lineage>
        <taxon>Bacteria</taxon>
        <taxon>Bacillati</taxon>
        <taxon>Bacillota</taxon>
        <taxon>Clostridia</taxon>
        <taxon>Eubacteriales</taxon>
        <taxon>Oscillospiraceae</taxon>
        <taxon>Qingrenia</taxon>
    </lineage>
</organism>
<evidence type="ECO:0000313" key="1">
    <source>
        <dbReference type="EMBL" id="MBC8595909.1"/>
    </source>
</evidence>
<dbReference type="AlphaFoldDB" id="A0A926FCG0"/>
<dbReference type="Pfam" id="PF11392">
    <property type="entry name" value="AllH"/>
    <property type="match status" value="1"/>
</dbReference>
<dbReference type="InterPro" id="IPR021530">
    <property type="entry name" value="AllH-like"/>
</dbReference>
<gene>
    <name evidence="1" type="ORF">H8706_03375</name>
</gene>
<name>A0A926FCG0_9FIRM</name>
<sequence>MNLKVTHICENVNKINWHIGRTAGIYKNCFNVITEENELVTFFKKTDRFSTRAVLTDFCSNMTFLQLSDGMRVTRFEKCILAGNVVFDMACPEIISVKRGKIQHGADIQKNIGILKKTLEIYGRKSPVFEDKILSEKVKYGFELLKENPLSGFSALIGLGAGLTPSCDDIISGISAYFYLNGIGERFNGILAKYLYENGDFSTAAVSKNLLTDVANGYINSSLYNLICAVANDEKSIEKCALDMIDYGSTSGTETCYGVILGYILSSKKELKEWL</sequence>
<accession>A0A926FCG0</accession>